<proteinExistence type="predicted"/>
<gene>
    <name evidence="3" type="ORF">SPPG_00968</name>
</gene>
<dbReference type="OrthoDB" id="2135390at2759"/>
<dbReference type="AlphaFoldDB" id="A0A0L0HRI6"/>
<dbReference type="InParanoid" id="A0A0L0HRI6"/>
<feature type="region of interest" description="Disordered" evidence="2">
    <location>
        <begin position="41"/>
        <end position="73"/>
    </location>
</feature>
<evidence type="ECO:0000313" key="4">
    <source>
        <dbReference type="Proteomes" id="UP000053201"/>
    </source>
</evidence>
<dbReference type="RefSeq" id="XP_016611523.1">
    <property type="nucleotide sequence ID" value="XM_016749294.1"/>
</dbReference>
<evidence type="ECO:0000256" key="2">
    <source>
        <dbReference type="SAM" id="MobiDB-lite"/>
    </source>
</evidence>
<feature type="coiled-coil region" evidence="1">
    <location>
        <begin position="416"/>
        <end position="454"/>
    </location>
</feature>
<reference evidence="3 4" key="1">
    <citation type="submission" date="2009-08" db="EMBL/GenBank/DDBJ databases">
        <title>The Genome Sequence of Spizellomyces punctatus strain DAOM BR117.</title>
        <authorList>
            <consortium name="The Broad Institute Genome Sequencing Platform"/>
            <person name="Russ C."/>
            <person name="Cuomo C."/>
            <person name="Shea T."/>
            <person name="Young S.K."/>
            <person name="Zeng Q."/>
            <person name="Koehrsen M."/>
            <person name="Haas B."/>
            <person name="Borodovsky M."/>
            <person name="Guigo R."/>
            <person name="Alvarado L."/>
            <person name="Berlin A."/>
            <person name="Bochicchio J."/>
            <person name="Borenstein D."/>
            <person name="Chapman S."/>
            <person name="Chen Z."/>
            <person name="Engels R."/>
            <person name="Freedman E."/>
            <person name="Gellesch M."/>
            <person name="Goldberg J."/>
            <person name="Griggs A."/>
            <person name="Gujja S."/>
            <person name="Heiman D."/>
            <person name="Hepburn T."/>
            <person name="Howarth C."/>
            <person name="Jen D."/>
            <person name="Larson L."/>
            <person name="Lewis B."/>
            <person name="Mehta T."/>
            <person name="Park D."/>
            <person name="Pearson M."/>
            <person name="Roberts A."/>
            <person name="Saif S."/>
            <person name="Shenoy N."/>
            <person name="Sisk P."/>
            <person name="Stolte C."/>
            <person name="Sykes S."/>
            <person name="Thomson T."/>
            <person name="Walk T."/>
            <person name="White J."/>
            <person name="Yandava C."/>
            <person name="Burger G."/>
            <person name="Gray M.W."/>
            <person name="Holland P.W.H."/>
            <person name="King N."/>
            <person name="Lang F.B.F."/>
            <person name="Roger A.J."/>
            <person name="Ruiz-Trillo I."/>
            <person name="Lander E."/>
            <person name="Nusbaum C."/>
        </authorList>
    </citation>
    <scope>NUCLEOTIDE SEQUENCE [LARGE SCALE GENOMIC DNA]</scope>
    <source>
        <strain evidence="3 4">DAOM BR117</strain>
    </source>
</reference>
<evidence type="ECO:0000256" key="1">
    <source>
        <dbReference type="SAM" id="Coils"/>
    </source>
</evidence>
<dbReference type="OMA" id="FPNTADM"/>
<dbReference type="VEuPathDB" id="FungiDB:SPPG_00968"/>
<evidence type="ECO:0000313" key="3">
    <source>
        <dbReference type="EMBL" id="KND03484.1"/>
    </source>
</evidence>
<dbReference type="Proteomes" id="UP000053201">
    <property type="component" value="Unassembled WGS sequence"/>
</dbReference>
<keyword evidence="1" id="KW-0175">Coiled coil</keyword>
<dbReference type="EMBL" id="KQ257451">
    <property type="protein sequence ID" value="KND03484.1"/>
    <property type="molecule type" value="Genomic_DNA"/>
</dbReference>
<protein>
    <submittedName>
        <fullName evidence="3">Uncharacterized protein</fullName>
    </submittedName>
</protein>
<dbReference type="GeneID" id="27684665"/>
<organism evidence="3 4">
    <name type="scientific">Spizellomyces punctatus (strain DAOM BR117)</name>
    <dbReference type="NCBI Taxonomy" id="645134"/>
    <lineage>
        <taxon>Eukaryota</taxon>
        <taxon>Fungi</taxon>
        <taxon>Fungi incertae sedis</taxon>
        <taxon>Chytridiomycota</taxon>
        <taxon>Chytridiomycota incertae sedis</taxon>
        <taxon>Chytridiomycetes</taxon>
        <taxon>Spizellomycetales</taxon>
        <taxon>Spizellomycetaceae</taxon>
        <taxon>Spizellomyces</taxon>
    </lineage>
</organism>
<sequence length="462" mass="53004">MRTFNVYDHGNILAHQSASDSVSHPPSNAVPNLFVPPGKSITLLPPIGTPPSPSHQTRDASIVQQPEARPESLNLSLSKRQPLDVTLHLPQSAVGTQEVQLQTLYERLAENERSQRALAVETARLHGQLNESFRFHDGILRDEVQMRRVLEDHFQFLRSIVRHLQDQFSVMSQQLTLEREAAFHSIELTKIRAEEHERFAELMRKRGEEDAEKIAILTNELILSRREVATLRSDMDARITMANEEMKRCSAGLERVDGDGTQCKHEIEAIKISVGQMDARITNSLQRADANLAQASKSLHDYIASTQSAEEEQLKKMRDELLSQSAQQDQSHTAAEELRHQELRVQIDQLMKTVGDQQSTIVGLERKLQEQLEAKVNYVESSFRDIVMHQKTVHEQESREMLKAIQALHSFARGSREEERKNREMVRKELLQAKMELQRDAEEARRDLETQMRRMTKPFIVI</sequence>
<accession>A0A0L0HRI6</accession>
<name>A0A0L0HRI6_SPIPD</name>
<keyword evidence="4" id="KW-1185">Reference proteome</keyword>